<comment type="caution">
    <text evidence="1">The sequence shown here is derived from an EMBL/GenBank/DDBJ whole genome shotgun (WGS) entry which is preliminary data.</text>
</comment>
<dbReference type="EMBL" id="JQFZ01000275">
    <property type="protein sequence ID" value="KGO51939.1"/>
    <property type="molecule type" value="Genomic_DNA"/>
</dbReference>
<accession>A0A0A2KJA4</accession>
<keyword evidence="2" id="KW-1185">Reference proteome</keyword>
<reference evidence="1 2" key="1">
    <citation type="journal article" date="2015" name="Mol. Plant Microbe Interact.">
        <title>Genome, transcriptome, and functional analyses of Penicillium expansum provide new insights into secondary metabolism and pathogenicity.</title>
        <authorList>
            <person name="Ballester A.R."/>
            <person name="Marcet-Houben M."/>
            <person name="Levin E."/>
            <person name="Sela N."/>
            <person name="Selma-Lazaro C."/>
            <person name="Carmona L."/>
            <person name="Wisniewski M."/>
            <person name="Droby S."/>
            <person name="Gonzalez-Candelas L."/>
            <person name="Gabaldon T."/>
        </authorList>
    </citation>
    <scope>NUCLEOTIDE SEQUENCE [LARGE SCALE GENOMIC DNA]</scope>
    <source>
        <strain evidence="1 2">MD-8</strain>
    </source>
</reference>
<proteinExistence type="predicted"/>
<dbReference type="PhylomeDB" id="A0A0A2KJA4"/>
<gene>
    <name evidence="1" type="ORF">PEX2_064010</name>
</gene>
<dbReference type="VEuPathDB" id="FungiDB:PEXP_093440"/>
<evidence type="ECO:0000313" key="2">
    <source>
        <dbReference type="Proteomes" id="UP000030143"/>
    </source>
</evidence>
<dbReference type="AlphaFoldDB" id="A0A0A2KJA4"/>
<dbReference type="OrthoDB" id="4473276at2759"/>
<dbReference type="RefSeq" id="XP_016594737.1">
    <property type="nucleotide sequence ID" value="XM_016743672.1"/>
</dbReference>
<dbReference type="Proteomes" id="UP000030143">
    <property type="component" value="Unassembled WGS sequence"/>
</dbReference>
<organism evidence="1 2">
    <name type="scientific">Penicillium expansum</name>
    <name type="common">Blue mold rot fungus</name>
    <dbReference type="NCBI Taxonomy" id="27334"/>
    <lineage>
        <taxon>Eukaryota</taxon>
        <taxon>Fungi</taxon>
        <taxon>Dikarya</taxon>
        <taxon>Ascomycota</taxon>
        <taxon>Pezizomycotina</taxon>
        <taxon>Eurotiomycetes</taxon>
        <taxon>Eurotiomycetidae</taxon>
        <taxon>Eurotiales</taxon>
        <taxon>Aspergillaceae</taxon>
        <taxon>Penicillium</taxon>
    </lineage>
</organism>
<evidence type="ECO:0000313" key="1">
    <source>
        <dbReference type="EMBL" id="KGO51939.1"/>
    </source>
</evidence>
<name>A0A0A2KJA4_PENEN</name>
<dbReference type="GeneID" id="27679092"/>
<protein>
    <recommendedName>
        <fullName evidence="3">Tetratricopeptide-like helical</fullName>
    </recommendedName>
</protein>
<sequence>MAAISSFRYSTGKIATAEAAKSFSWEAPVPVNRFWDSFSYSTARNFLGNFSDNELEQLAADPAGMNPDDTADQQKKLQLLLQLLQDKLAKEEAATSPPQSLYKVDYEQWNKLWQGIYILEDELDLPQAEETVRMLVEKRPDTSNVVPPHMLADHLVKVGKYKEAEEVVLPVCEWMDAQAKLGKGSPQALSARRTITRALWGQGPSRRSEAEALVVEIRELVDGMGGSKFEIYQEEEMGLYKEMVAGLKHEI</sequence>
<dbReference type="HOGENOM" id="CLU_082205_0_0_1"/>
<evidence type="ECO:0008006" key="3">
    <source>
        <dbReference type="Google" id="ProtNLM"/>
    </source>
</evidence>